<comment type="caution">
    <text evidence="1">The sequence shown here is derived from an EMBL/GenBank/DDBJ whole genome shotgun (WGS) entry which is preliminary data.</text>
</comment>
<evidence type="ECO:0000313" key="1">
    <source>
        <dbReference type="EMBL" id="ORZ17000.1"/>
    </source>
</evidence>
<dbReference type="EMBL" id="MCGE01000010">
    <property type="protein sequence ID" value="ORZ17000.1"/>
    <property type="molecule type" value="Genomic_DNA"/>
</dbReference>
<dbReference type="Proteomes" id="UP000193560">
    <property type="component" value="Unassembled WGS sequence"/>
</dbReference>
<gene>
    <name evidence="1" type="ORF">BCR42DRAFT_24434</name>
</gene>
<keyword evidence="2" id="KW-1185">Reference proteome</keyword>
<reference evidence="1 2" key="1">
    <citation type="submission" date="2016-07" db="EMBL/GenBank/DDBJ databases">
        <title>Pervasive Adenine N6-methylation of Active Genes in Fungi.</title>
        <authorList>
            <consortium name="DOE Joint Genome Institute"/>
            <person name="Mondo S.J."/>
            <person name="Dannebaum R.O."/>
            <person name="Kuo R.C."/>
            <person name="Labutti K."/>
            <person name="Haridas S."/>
            <person name="Kuo A."/>
            <person name="Salamov A."/>
            <person name="Ahrendt S.R."/>
            <person name="Lipzen A."/>
            <person name="Sullivan W."/>
            <person name="Andreopoulos W.B."/>
            <person name="Clum A."/>
            <person name="Lindquist E."/>
            <person name="Daum C."/>
            <person name="Ramamoorthy G.K."/>
            <person name="Gryganskyi A."/>
            <person name="Culley D."/>
            <person name="Magnuson J.K."/>
            <person name="James T.Y."/>
            <person name="O'Malley M.A."/>
            <person name="Stajich J.E."/>
            <person name="Spatafora J.W."/>
            <person name="Visel A."/>
            <person name="Grigoriev I.V."/>
        </authorList>
    </citation>
    <scope>NUCLEOTIDE SEQUENCE [LARGE SCALE GENOMIC DNA]</scope>
    <source>
        <strain evidence="1 2">NRRL 1336</strain>
    </source>
</reference>
<sequence length="74" mass="8678">MNLLQPHMTLPSIIRMIKIRKWRMVTFGLSLLLLRTLPLVYLKTLTCFHGMTITTMRGCRTRRRISGHDIIPLT</sequence>
<organism evidence="1 2">
    <name type="scientific">Absidia repens</name>
    <dbReference type="NCBI Taxonomy" id="90262"/>
    <lineage>
        <taxon>Eukaryota</taxon>
        <taxon>Fungi</taxon>
        <taxon>Fungi incertae sedis</taxon>
        <taxon>Mucoromycota</taxon>
        <taxon>Mucoromycotina</taxon>
        <taxon>Mucoromycetes</taxon>
        <taxon>Mucorales</taxon>
        <taxon>Cunninghamellaceae</taxon>
        <taxon>Absidia</taxon>
    </lineage>
</organism>
<protein>
    <submittedName>
        <fullName evidence="1">Uncharacterized protein</fullName>
    </submittedName>
</protein>
<accession>A0A1X2II65</accession>
<dbReference type="AlphaFoldDB" id="A0A1X2II65"/>
<name>A0A1X2II65_9FUNG</name>
<evidence type="ECO:0000313" key="2">
    <source>
        <dbReference type="Proteomes" id="UP000193560"/>
    </source>
</evidence>
<proteinExistence type="predicted"/>